<protein>
    <submittedName>
        <fullName evidence="7">Scarecrow-like protein 1</fullName>
    </submittedName>
</protein>
<feature type="region of interest" description="Disordered" evidence="6">
    <location>
        <begin position="22"/>
        <end position="49"/>
    </location>
</feature>
<proteinExistence type="inferred from homology"/>
<feature type="region of interest" description="Disordered" evidence="6">
    <location>
        <begin position="64"/>
        <end position="102"/>
    </location>
</feature>
<feature type="region of interest" description="VHIID" evidence="5">
    <location>
        <begin position="291"/>
        <end position="356"/>
    </location>
</feature>
<dbReference type="Pfam" id="PF03514">
    <property type="entry name" value="GRAS"/>
    <property type="match status" value="1"/>
</dbReference>
<dbReference type="InterPro" id="IPR005202">
    <property type="entry name" value="TF_GRAS"/>
</dbReference>
<accession>A0A2P2LGD1</accession>
<feature type="compositionally biased region" description="Polar residues" evidence="6">
    <location>
        <begin position="67"/>
        <end position="102"/>
    </location>
</feature>
<reference evidence="7" key="1">
    <citation type="submission" date="2018-02" db="EMBL/GenBank/DDBJ databases">
        <title>Rhizophora mucronata_Transcriptome.</title>
        <authorList>
            <person name="Meera S.P."/>
            <person name="Sreeshan A."/>
            <person name="Augustine A."/>
        </authorList>
    </citation>
    <scope>NUCLEOTIDE SEQUENCE</scope>
    <source>
        <tissue evidence="7">Leaf</tissue>
    </source>
</reference>
<evidence type="ECO:0000256" key="3">
    <source>
        <dbReference type="ARBA" id="ARBA00023163"/>
    </source>
</evidence>
<evidence type="ECO:0000256" key="1">
    <source>
        <dbReference type="ARBA" id="ARBA00004123"/>
    </source>
</evidence>
<dbReference type="PROSITE" id="PS50985">
    <property type="entry name" value="GRAS"/>
    <property type="match status" value="1"/>
</dbReference>
<evidence type="ECO:0000256" key="5">
    <source>
        <dbReference type="PROSITE-ProRule" id="PRU01191"/>
    </source>
</evidence>
<feature type="short sequence motif" description="VHIID" evidence="5">
    <location>
        <begin position="322"/>
        <end position="326"/>
    </location>
</feature>
<feature type="compositionally biased region" description="Low complexity" evidence="6">
    <location>
        <begin position="190"/>
        <end position="202"/>
    </location>
</feature>
<comment type="caution">
    <text evidence="5">Lacks conserved residue(s) required for the propagation of feature annotation.</text>
</comment>
<dbReference type="EMBL" id="GGEC01036535">
    <property type="protein sequence ID" value="MBX17019.1"/>
    <property type="molecule type" value="Transcribed_RNA"/>
</dbReference>
<feature type="compositionally biased region" description="Polar residues" evidence="6">
    <location>
        <begin position="23"/>
        <end position="37"/>
    </location>
</feature>
<feature type="region of interest" description="SAW" evidence="5">
    <location>
        <begin position="510"/>
        <end position="584"/>
    </location>
</feature>
<dbReference type="GO" id="GO:0005634">
    <property type="term" value="C:nucleus"/>
    <property type="evidence" value="ECO:0007669"/>
    <property type="project" value="UniProtKB-SubCell"/>
</dbReference>
<feature type="region of interest" description="Leucine repeat I (LRI)" evidence="5">
    <location>
        <begin position="212"/>
        <end position="272"/>
    </location>
</feature>
<dbReference type="AlphaFoldDB" id="A0A2P2LGD1"/>
<sequence length="584" mass="65333">MSLVRPAELSAAAYRNHELYSLKGSNDNTGLSTQISNPDKRRTSYSTGSSLSESYEKYFLNSPIEEPTQSSSSDVSGNSFPQQGTSSYQGRTSSFSSMSTQDPYKTTLVSTRQCGVYQFNSDSEYLDIKSTDPVGYDEDIMKLKLQELERALLDGSEEDDDFENCLGMELDGEWSDQVHNIMLHDSPKESSSSNSNLSSISSTKEVSQLSPRTPKRLLFDCASALSEGNIEEVSALINKLRQMVSVQGDPSQRIAAYMVEGLAARMAVTGKYLYKALKCKEPPSHDRLAAMQILFEVCPCFKFGFMTANAAIVEAFKGEKKVHIIDFDVSQGNQYISLIQMLANQAGKLPNFRLTGIDDPESVQRPIGGLKIIGQRLEKLAEALKVPFKFQAVASRTSVVSPAMLNCKPGEAIIVNFAFQLHHMPDESVSMVNERDQLLRMVKSLNPKLVTIVEQDMNTNTTPFLPRFIEAYNYYSAVFESLDATLPRESQDRVNVERQCLARDIVNIVACEGEERIERYEVAGKWRARMMMAGFTSCSMSFNVIDIGQKLIKEYSNRYTMKQEMGALLFGWEDKSLIVTSAWR</sequence>
<evidence type="ECO:0000256" key="4">
    <source>
        <dbReference type="ARBA" id="ARBA00023242"/>
    </source>
</evidence>
<keyword evidence="3" id="KW-0804">Transcription</keyword>
<evidence type="ECO:0000256" key="2">
    <source>
        <dbReference type="ARBA" id="ARBA00023015"/>
    </source>
</evidence>
<comment type="subcellular location">
    <subcellularLocation>
        <location evidence="1">Nucleus</location>
    </subcellularLocation>
</comment>
<keyword evidence="4" id="KW-0539">Nucleus</keyword>
<dbReference type="PANTHER" id="PTHR31636">
    <property type="entry name" value="OSJNBA0084A10.13 PROTEIN-RELATED"/>
    <property type="match status" value="1"/>
</dbReference>
<evidence type="ECO:0000313" key="7">
    <source>
        <dbReference type="EMBL" id="MBX17019.1"/>
    </source>
</evidence>
<organism evidence="7">
    <name type="scientific">Rhizophora mucronata</name>
    <name type="common">Asiatic mangrove</name>
    <dbReference type="NCBI Taxonomy" id="61149"/>
    <lineage>
        <taxon>Eukaryota</taxon>
        <taxon>Viridiplantae</taxon>
        <taxon>Streptophyta</taxon>
        <taxon>Embryophyta</taxon>
        <taxon>Tracheophyta</taxon>
        <taxon>Spermatophyta</taxon>
        <taxon>Magnoliopsida</taxon>
        <taxon>eudicotyledons</taxon>
        <taxon>Gunneridae</taxon>
        <taxon>Pentapetalae</taxon>
        <taxon>rosids</taxon>
        <taxon>fabids</taxon>
        <taxon>Malpighiales</taxon>
        <taxon>Rhizophoraceae</taxon>
        <taxon>Rhizophora</taxon>
    </lineage>
</organism>
<evidence type="ECO:0000256" key="6">
    <source>
        <dbReference type="SAM" id="MobiDB-lite"/>
    </source>
</evidence>
<feature type="region of interest" description="Disordered" evidence="6">
    <location>
        <begin position="184"/>
        <end position="208"/>
    </location>
</feature>
<comment type="similarity">
    <text evidence="5">Belongs to the GRAS family.</text>
</comment>
<keyword evidence="2" id="KW-0805">Transcription regulation</keyword>
<name>A0A2P2LGD1_RHIMU</name>